<dbReference type="SMART" id="SM00181">
    <property type="entry name" value="EGF"/>
    <property type="match status" value="1"/>
</dbReference>
<evidence type="ECO:0000256" key="1">
    <source>
        <dbReference type="PROSITE-ProRule" id="PRU00076"/>
    </source>
</evidence>
<keyword evidence="1" id="KW-1015">Disulfide bond</keyword>
<sequence length="88" mass="9703">MSYVCPQHSRKLECICEPGFGGPQCELAINECSRRPCPSYRICHPEKTLLGYICKCPVGKTGPICDIDKGALCKGSNCYDEKTPVSFQ</sequence>
<feature type="disulfide bond" evidence="1">
    <location>
        <begin position="56"/>
        <end position="65"/>
    </location>
</feature>
<dbReference type="STRING" id="407821.A0A087U337"/>
<feature type="domain" description="EGF-like" evidence="2">
    <location>
        <begin position="28"/>
        <end position="66"/>
    </location>
</feature>
<name>A0A087U337_STEMI</name>
<protein>
    <submittedName>
        <fullName evidence="3">Fat-like cadherin-related tumor suppressor-like protein</fullName>
    </submittedName>
</protein>
<dbReference type="PROSITE" id="PS50026">
    <property type="entry name" value="EGF_3"/>
    <property type="match status" value="1"/>
</dbReference>
<keyword evidence="1" id="KW-0245">EGF-like domain</keyword>
<dbReference type="OrthoDB" id="283575at2759"/>
<dbReference type="EMBL" id="KK117929">
    <property type="protein sequence ID" value="KFM71776.1"/>
    <property type="molecule type" value="Genomic_DNA"/>
</dbReference>
<dbReference type="InterPro" id="IPR000742">
    <property type="entry name" value="EGF"/>
</dbReference>
<dbReference type="AlphaFoldDB" id="A0A087U337"/>
<organism evidence="3 4">
    <name type="scientific">Stegodyphus mimosarum</name>
    <name type="common">African social velvet spider</name>
    <dbReference type="NCBI Taxonomy" id="407821"/>
    <lineage>
        <taxon>Eukaryota</taxon>
        <taxon>Metazoa</taxon>
        <taxon>Ecdysozoa</taxon>
        <taxon>Arthropoda</taxon>
        <taxon>Chelicerata</taxon>
        <taxon>Arachnida</taxon>
        <taxon>Araneae</taxon>
        <taxon>Araneomorphae</taxon>
        <taxon>Entelegynae</taxon>
        <taxon>Eresoidea</taxon>
        <taxon>Eresidae</taxon>
        <taxon>Stegodyphus</taxon>
    </lineage>
</organism>
<dbReference type="PROSITE" id="PS00022">
    <property type="entry name" value="EGF_1"/>
    <property type="match status" value="2"/>
</dbReference>
<evidence type="ECO:0000259" key="2">
    <source>
        <dbReference type="PROSITE" id="PS50026"/>
    </source>
</evidence>
<proteinExistence type="predicted"/>
<dbReference type="Proteomes" id="UP000054359">
    <property type="component" value="Unassembled WGS sequence"/>
</dbReference>
<reference evidence="3 4" key="1">
    <citation type="submission" date="2013-11" db="EMBL/GenBank/DDBJ databases">
        <title>Genome sequencing of Stegodyphus mimosarum.</title>
        <authorList>
            <person name="Bechsgaard J."/>
        </authorList>
    </citation>
    <scope>NUCLEOTIDE SEQUENCE [LARGE SCALE GENOMIC DNA]</scope>
</reference>
<keyword evidence="4" id="KW-1185">Reference proteome</keyword>
<dbReference type="Gene3D" id="2.10.25.10">
    <property type="entry name" value="Laminin"/>
    <property type="match status" value="1"/>
</dbReference>
<gene>
    <name evidence="3" type="ORF">X975_01963</name>
</gene>
<accession>A0A087U337</accession>
<feature type="non-terminal residue" evidence="3">
    <location>
        <position position="88"/>
    </location>
</feature>
<comment type="caution">
    <text evidence="1">Lacks conserved residue(s) required for the propagation of feature annotation.</text>
</comment>
<evidence type="ECO:0000313" key="3">
    <source>
        <dbReference type="EMBL" id="KFM71776.1"/>
    </source>
</evidence>
<feature type="disulfide bond" evidence="1">
    <location>
        <begin position="37"/>
        <end position="54"/>
    </location>
</feature>
<evidence type="ECO:0000313" key="4">
    <source>
        <dbReference type="Proteomes" id="UP000054359"/>
    </source>
</evidence>
<dbReference type="SUPFAM" id="SSF57196">
    <property type="entry name" value="EGF/Laminin"/>
    <property type="match status" value="2"/>
</dbReference>
<dbReference type="PROSITE" id="PS01186">
    <property type="entry name" value="EGF_2"/>
    <property type="match status" value="1"/>
</dbReference>